<dbReference type="RefSeq" id="WP_009071796.1">
    <property type="nucleotide sequence ID" value="NZ_JH597761.1"/>
</dbReference>
<keyword evidence="2" id="KW-1185">Reference proteome</keyword>
<evidence type="ECO:0000313" key="2">
    <source>
        <dbReference type="Proteomes" id="UP000003980"/>
    </source>
</evidence>
<reference evidence="1 2" key="1">
    <citation type="submission" date="2012-01" db="EMBL/GenBank/DDBJ databases">
        <title>Improved High-Quality Draft sequence of Metallosphaera yellowstonensis MK1.</title>
        <authorList>
            <consortium name="US DOE Joint Genome Institute"/>
            <person name="Lucas S."/>
            <person name="Han J."/>
            <person name="Cheng J.-F."/>
            <person name="Goodwin L."/>
            <person name="Pitluck S."/>
            <person name="Peters L."/>
            <person name="Teshima H."/>
            <person name="Detter J.C."/>
            <person name="Han C."/>
            <person name="Tapia R."/>
            <person name="Land M."/>
            <person name="Hauser L."/>
            <person name="Kyrpides N."/>
            <person name="Kozubal M."/>
            <person name="Macur R.E."/>
            <person name="Jay Z."/>
            <person name="Inskeep W."/>
            <person name="Woyke T."/>
        </authorList>
    </citation>
    <scope>NUCLEOTIDE SEQUENCE [LARGE SCALE GENOMIC DNA]</scope>
    <source>
        <strain evidence="1 2">MK1</strain>
    </source>
</reference>
<organism evidence="1 2">
    <name type="scientific">Metallosphaera yellowstonensis MK1</name>
    <dbReference type="NCBI Taxonomy" id="671065"/>
    <lineage>
        <taxon>Archaea</taxon>
        <taxon>Thermoproteota</taxon>
        <taxon>Thermoprotei</taxon>
        <taxon>Sulfolobales</taxon>
        <taxon>Sulfolobaceae</taxon>
        <taxon>Metallosphaera</taxon>
    </lineage>
</organism>
<dbReference type="Proteomes" id="UP000003980">
    <property type="component" value="Unassembled WGS sequence"/>
</dbReference>
<proteinExistence type="predicted"/>
<name>H2C3Q9_9CREN</name>
<dbReference type="HOGENOM" id="CLU_2581174_0_0_2"/>
<evidence type="ECO:0000313" key="1">
    <source>
        <dbReference type="EMBL" id="EHP70880.1"/>
    </source>
</evidence>
<dbReference type="eggNOG" id="arCOG08486">
    <property type="taxonomic scope" value="Archaea"/>
</dbReference>
<dbReference type="STRING" id="671065.MetMK1DRAFT_00013840"/>
<sequence>MSEVVDNEKELSSLLDREAGKRRISVVITGVLLERCIPIFQKYGYAVIDGEDLPNGYFRITAELRRT</sequence>
<gene>
    <name evidence="1" type="ORF">MetMK1DRAFT_00013840</name>
</gene>
<dbReference type="AlphaFoldDB" id="H2C3Q9"/>
<dbReference type="OrthoDB" id="36069at2157"/>
<protein>
    <submittedName>
        <fullName evidence="1">Uncharacterized protein</fullName>
    </submittedName>
</protein>
<dbReference type="EMBL" id="JH597761">
    <property type="protein sequence ID" value="EHP70880.1"/>
    <property type="molecule type" value="Genomic_DNA"/>
</dbReference>
<accession>H2C3Q9</accession>